<dbReference type="SUPFAM" id="SSF55031">
    <property type="entry name" value="Bacterial exopeptidase dimerisation domain"/>
    <property type="match status" value="1"/>
</dbReference>
<comment type="cofactor">
    <cofactor evidence="1">
        <name>Zn(2+)</name>
        <dbReference type="ChEBI" id="CHEBI:29105"/>
    </cofactor>
</comment>
<keyword evidence="5" id="KW-0378">Hydrolase</keyword>
<keyword evidence="7" id="KW-0224">Dipeptidase</keyword>
<evidence type="ECO:0000256" key="1">
    <source>
        <dbReference type="ARBA" id="ARBA00001947"/>
    </source>
</evidence>
<dbReference type="SUPFAM" id="SSF53187">
    <property type="entry name" value="Zn-dependent exopeptidases"/>
    <property type="match status" value="1"/>
</dbReference>
<sequence>MYSGQSNSERMRDMFGEKILDYWDDIVRDLGKLVAIPSVAVPTEGEHPFGDPCAKALDTAVELAESYGLKAKNVDYYAAHAEIGEGEGNAVVMAHLDVVPAGEGWDSDPFTMVLTEDSRAIGRGVADDKGAAVVALHCLRAIKDAGVKGKRKLRVIFGSAEEIGMHDMPYYFSKEQHPDMGFTPDAGYGICHCEKGGLNFQVKGANDSTLIKSFTAGTVPNAVPSKAECQVVCTAAEREKLAEAAGHLGIAVEVTPTEGGAKLLAKGKAAHAAAPQTGMNAASYLVELLYEVFSGERLGSFFTFIHEKIALTSDGSLLGVNISDEPSGPLTFNLGIVRVTPEDCCLTVDIRYPATKEGKWVSGTIRKAVEAAGLEFVQLSDAVPLYLPKESRLVTLLSGAYKDVTGEDCDIFSMGGGTYARQMFGKGVAFGPGFHDDIPAHEHDVNEQINLEKLKLHAQICLEAMYRMFTAD</sequence>
<keyword evidence="4" id="KW-0479">Metal-binding</keyword>
<organism evidence="10 11">
    <name type="scientific">Acutalibacter muris</name>
    <dbReference type="NCBI Taxonomy" id="1796620"/>
    <lineage>
        <taxon>Bacteria</taxon>
        <taxon>Bacillati</taxon>
        <taxon>Bacillota</taxon>
        <taxon>Clostridia</taxon>
        <taxon>Eubacteriales</taxon>
        <taxon>Acutalibacteraceae</taxon>
        <taxon>Acutalibacter</taxon>
    </lineage>
</organism>
<proteinExistence type="inferred from homology"/>
<name>A0ABN5A370_9FIRM</name>
<dbReference type="Gene3D" id="3.40.630.10">
    <property type="entry name" value="Zn peptidases"/>
    <property type="match status" value="1"/>
</dbReference>
<evidence type="ECO:0000313" key="11">
    <source>
        <dbReference type="Proteomes" id="UP000196710"/>
    </source>
</evidence>
<dbReference type="PANTHER" id="PTHR43808">
    <property type="entry name" value="ACETYLORNITHINE DEACETYLASE"/>
    <property type="match status" value="1"/>
</dbReference>
<dbReference type="Proteomes" id="UP000196710">
    <property type="component" value="Chromosome"/>
</dbReference>
<evidence type="ECO:0000256" key="6">
    <source>
        <dbReference type="ARBA" id="ARBA00022833"/>
    </source>
</evidence>
<protein>
    <recommendedName>
        <fullName evidence="9">Peptidase M20 dimerisation domain-containing protein</fullName>
    </recommendedName>
</protein>
<feature type="domain" description="Peptidase M20 dimerisation" evidence="9">
    <location>
        <begin position="260"/>
        <end position="374"/>
    </location>
</feature>
<dbReference type="InterPro" id="IPR011650">
    <property type="entry name" value="Peptidase_M20_dimer"/>
</dbReference>
<dbReference type="InterPro" id="IPR050072">
    <property type="entry name" value="Peptidase_M20A"/>
</dbReference>
<dbReference type="Pfam" id="PF01546">
    <property type="entry name" value="Peptidase_M20"/>
    <property type="match status" value="1"/>
</dbReference>
<keyword evidence="6" id="KW-0862">Zinc</keyword>
<keyword evidence="3" id="KW-0645">Protease</keyword>
<evidence type="ECO:0000256" key="4">
    <source>
        <dbReference type="ARBA" id="ARBA00022723"/>
    </source>
</evidence>
<reference evidence="11" key="1">
    <citation type="submission" date="2017-05" db="EMBL/GenBank/DDBJ databases">
        <title>Improved OligoMM genomes.</title>
        <authorList>
            <person name="Garzetti D."/>
        </authorList>
    </citation>
    <scope>NUCLEOTIDE SEQUENCE [LARGE SCALE GENOMIC DNA]</scope>
    <source>
        <strain evidence="11">KB18</strain>
    </source>
</reference>
<dbReference type="InterPro" id="IPR002933">
    <property type="entry name" value="Peptidase_M20"/>
</dbReference>
<evidence type="ECO:0000256" key="2">
    <source>
        <dbReference type="ARBA" id="ARBA00006247"/>
    </source>
</evidence>
<dbReference type="InterPro" id="IPR036264">
    <property type="entry name" value="Bact_exopeptidase_dim_dom"/>
</dbReference>
<dbReference type="NCBIfam" id="TIGR01887">
    <property type="entry name" value="dipeptidaselike"/>
    <property type="match status" value="1"/>
</dbReference>
<dbReference type="Gene3D" id="3.30.70.360">
    <property type="match status" value="2"/>
</dbReference>
<evidence type="ECO:0000256" key="3">
    <source>
        <dbReference type="ARBA" id="ARBA00022670"/>
    </source>
</evidence>
<evidence type="ECO:0000256" key="8">
    <source>
        <dbReference type="ARBA" id="ARBA00023049"/>
    </source>
</evidence>
<dbReference type="InterPro" id="IPR010964">
    <property type="entry name" value="M20A_pepV-rel"/>
</dbReference>
<dbReference type="EMBL" id="CP021422">
    <property type="protein sequence ID" value="ASB40023.1"/>
    <property type="molecule type" value="Genomic_DNA"/>
</dbReference>
<evidence type="ECO:0000313" key="10">
    <source>
        <dbReference type="EMBL" id="ASB40023.1"/>
    </source>
</evidence>
<keyword evidence="11" id="KW-1185">Reference proteome</keyword>
<dbReference type="PANTHER" id="PTHR43808:SF31">
    <property type="entry name" value="N-ACETYL-L-CITRULLINE DEACETYLASE"/>
    <property type="match status" value="1"/>
</dbReference>
<gene>
    <name evidence="10" type="ORF">ADH66_04735</name>
</gene>
<keyword evidence="8" id="KW-0482">Metalloprotease</keyword>
<accession>A0ABN5A370</accession>
<dbReference type="Pfam" id="PF07687">
    <property type="entry name" value="M20_dimer"/>
    <property type="match status" value="1"/>
</dbReference>
<evidence type="ECO:0000256" key="7">
    <source>
        <dbReference type="ARBA" id="ARBA00022997"/>
    </source>
</evidence>
<comment type="similarity">
    <text evidence="2">Belongs to the peptidase M20A family.</text>
</comment>
<evidence type="ECO:0000259" key="9">
    <source>
        <dbReference type="Pfam" id="PF07687"/>
    </source>
</evidence>
<evidence type="ECO:0000256" key="5">
    <source>
        <dbReference type="ARBA" id="ARBA00022801"/>
    </source>
</evidence>